<evidence type="ECO:0000313" key="2">
    <source>
        <dbReference type="Proteomes" id="UP000788426"/>
    </source>
</evidence>
<dbReference type="InterPro" id="IPR032168">
    <property type="entry name" value="DUF5004"/>
</dbReference>
<gene>
    <name evidence="1" type="ORF">KZO38_06010</name>
</gene>
<dbReference type="PROSITE" id="PS51257">
    <property type="entry name" value="PROKAR_LIPOPROTEIN"/>
    <property type="match status" value="1"/>
</dbReference>
<protein>
    <submittedName>
        <fullName evidence="1">DUF5004 domain-containing protein</fullName>
    </submittedName>
</protein>
<accession>A0ABS6YCN8</accession>
<evidence type="ECO:0000313" key="1">
    <source>
        <dbReference type="EMBL" id="MBW4769316.1"/>
    </source>
</evidence>
<reference evidence="1 2" key="1">
    <citation type="submission" date="2021-07" db="EMBL/GenBank/DDBJ databases">
        <title>Genomic diversity and antimicrobial resistance of Prevotella spp. isolated from chronic lung disease airways.</title>
        <authorList>
            <person name="Webb K.A."/>
            <person name="Olagoke O.S."/>
            <person name="Baird T."/>
            <person name="Neill J."/>
            <person name="Pham A."/>
            <person name="Wells T.J."/>
            <person name="Ramsay K.A."/>
            <person name="Bell S.C."/>
            <person name="Sarovich D.S."/>
            <person name="Price E.P."/>
        </authorList>
    </citation>
    <scope>NUCLEOTIDE SEQUENCE [LARGE SCALE GENOMIC DNA]</scope>
    <source>
        <strain evidence="1 2">SCHI0011.S.12</strain>
    </source>
</reference>
<dbReference type="GeneID" id="93181999"/>
<dbReference type="Pfam" id="PF16395">
    <property type="entry name" value="DUF5004"/>
    <property type="match status" value="1"/>
</dbReference>
<organism evidence="1 2">
    <name type="scientific">Hoylesella nanceiensis</name>
    <dbReference type="NCBI Taxonomy" id="425941"/>
    <lineage>
        <taxon>Bacteria</taxon>
        <taxon>Pseudomonadati</taxon>
        <taxon>Bacteroidota</taxon>
        <taxon>Bacteroidia</taxon>
        <taxon>Bacteroidales</taxon>
        <taxon>Prevotellaceae</taxon>
        <taxon>Hoylesella</taxon>
    </lineage>
</organism>
<name>A0ABS6YCN8_9BACT</name>
<dbReference type="RefSeq" id="WP_018361953.1">
    <property type="nucleotide sequence ID" value="NZ_CAKAPR010000033.1"/>
</dbReference>
<proteinExistence type="predicted"/>
<dbReference type="EMBL" id="JAHXCT010000003">
    <property type="protein sequence ID" value="MBW4769316.1"/>
    <property type="molecule type" value="Genomic_DNA"/>
</dbReference>
<dbReference type="Proteomes" id="UP000788426">
    <property type="component" value="Unassembled WGS sequence"/>
</dbReference>
<comment type="caution">
    <text evidence="1">The sequence shown here is derived from an EMBL/GenBank/DDBJ whole genome shotgun (WGS) entry which is preliminary data.</text>
</comment>
<sequence>MRKIHLQMAGLTSALVVSFTSLLSSCNVTEDGSYVAPISINEKIHGKWSLQSLDQTDEITMKKMSLTDALQFKTFAITLNATAEGTPSTFTIEGEAPLLLPTSGTWKLDYDYYKSDGSSSRLLLNDGQKNHEVIVTAIPGNEKTLAFKLVRKLAGKPFVSYTYNLTSSTKSEEAQP</sequence>
<keyword evidence="2" id="KW-1185">Reference proteome</keyword>